<dbReference type="STRING" id="1137799.GZ78_28115"/>
<dbReference type="GO" id="GO:0006535">
    <property type="term" value="P:cysteine biosynthetic process from serine"/>
    <property type="evidence" value="ECO:0007669"/>
    <property type="project" value="InterPro"/>
</dbReference>
<dbReference type="FunFam" id="1.10.3130.10:FF:000003">
    <property type="entry name" value="Serine acetyltransferase"/>
    <property type="match status" value="1"/>
</dbReference>
<evidence type="ECO:0000256" key="5">
    <source>
        <dbReference type="ARBA" id="ARBA00018522"/>
    </source>
</evidence>
<dbReference type="FunFam" id="2.160.10.10:FF:000007">
    <property type="entry name" value="Serine acetyltransferase"/>
    <property type="match status" value="1"/>
</dbReference>
<dbReference type="InterPro" id="IPR011004">
    <property type="entry name" value="Trimer_LpxA-like_sf"/>
</dbReference>
<comment type="catalytic activity">
    <reaction evidence="12">
        <text>L-serine + acetyl-CoA = O-acetyl-L-serine + CoA</text>
        <dbReference type="Rhea" id="RHEA:24560"/>
        <dbReference type="ChEBI" id="CHEBI:33384"/>
        <dbReference type="ChEBI" id="CHEBI:57287"/>
        <dbReference type="ChEBI" id="CHEBI:57288"/>
        <dbReference type="ChEBI" id="CHEBI:58340"/>
        <dbReference type="EC" id="2.3.1.30"/>
    </reaction>
</comment>
<sequence>MFERLKEDIRTVMERDPAARGTFEVLTNYPGLHALLLHRAAHKIWKSGFCWLGRTLSTFSRWLTGIEIHPGATIGRRFFIDHGMGVVIGETAIIHDDVTLYHGVTLGGTSPNRGKEHPANRGKRHPTLMEGVVVGAGAKVLGPFVVGANAKIGSNSVVVREVPDGATVVGIPGRIVKKREEVDCRRQKMAEKIGFDAYAVTEDMPDPTANAISAMLDHMQAVDGRIEKLCLTLRERGLDCGDKQLPELREEDFASVKSDAEGETVSHP</sequence>
<comment type="similarity">
    <text evidence="3">Belongs to the transferase hexapeptide repeat family.</text>
</comment>
<dbReference type="OrthoDB" id="9801456at2"/>
<dbReference type="InterPro" id="IPR045304">
    <property type="entry name" value="LbH_SAT"/>
</dbReference>
<evidence type="ECO:0000256" key="6">
    <source>
        <dbReference type="ARBA" id="ARBA00022490"/>
    </source>
</evidence>
<organism evidence="14 15">
    <name type="scientific">Endozoicomonas numazuensis</name>
    <dbReference type="NCBI Taxonomy" id="1137799"/>
    <lineage>
        <taxon>Bacteria</taxon>
        <taxon>Pseudomonadati</taxon>
        <taxon>Pseudomonadota</taxon>
        <taxon>Gammaproteobacteria</taxon>
        <taxon>Oceanospirillales</taxon>
        <taxon>Endozoicomonadaceae</taxon>
        <taxon>Endozoicomonas</taxon>
    </lineage>
</organism>
<dbReference type="Gene3D" id="2.160.10.10">
    <property type="entry name" value="Hexapeptide repeat proteins"/>
    <property type="match status" value="1"/>
</dbReference>
<keyword evidence="15" id="KW-1185">Reference proteome</keyword>
<name>A0A081N0Y4_9GAMM</name>
<comment type="subcellular location">
    <subcellularLocation>
        <location evidence="1">Cytoplasm</location>
    </subcellularLocation>
</comment>
<keyword evidence="6" id="KW-0963">Cytoplasm</keyword>
<dbReference type="AlphaFoldDB" id="A0A081N0Y4"/>
<comment type="caution">
    <text evidence="14">The sequence shown here is derived from an EMBL/GenBank/DDBJ whole genome shotgun (WGS) entry which is preliminary data.</text>
</comment>
<dbReference type="Gene3D" id="1.10.3130.10">
    <property type="entry name" value="serine acetyltransferase, domain 1"/>
    <property type="match status" value="1"/>
</dbReference>
<evidence type="ECO:0000256" key="2">
    <source>
        <dbReference type="ARBA" id="ARBA00004876"/>
    </source>
</evidence>
<evidence type="ECO:0000256" key="4">
    <source>
        <dbReference type="ARBA" id="ARBA00013266"/>
    </source>
</evidence>
<keyword evidence="11" id="KW-0012">Acyltransferase</keyword>
<evidence type="ECO:0000256" key="12">
    <source>
        <dbReference type="ARBA" id="ARBA00049486"/>
    </source>
</evidence>
<keyword evidence="8 14" id="KW-0808">Transferase</keyword>
<evidence type="ECO:0000313" key="15">
    <source>
        <dbReference type="Proteomes" id="UP000028073"/>
    </source>
</evidence>
<keyword evidence="7" id="KW-0028">Amino-acid biosynthesis</keyword>
<dbReference type="Pfam" id="PF00132">
    <property type="entry name" value="Hexapep"/>
    <property type="match status" value="1"/>
</dbReference>
<evidence type="ECO:0000256" key="10">
    <source>
        <dbReference type="ARBA" id="ARBA00023192"/>
    </source>
</evidence>
<dbReference type="InterPro" id="IPR005881">
    <property type="entry name" value="Ser_O-AcTrfase"/>
</dbReference>
<proteinExistence type="inferred from homology"/>
<evidence type="ECO:0000256" key="7">
    <source>
        <dbReference type="ARBA" id="ARBA00022605"/>
    </source>
</evidence>
<evidence type="ECO:0000313" key="14">
    <source>
        <dbReference type="EMBL" id="KEQ12107.1"/>
    </source>
</evidence>
<dbReference type="CDD" id="cd03354">
    <property type="entry name" value="LbH_SAT"/>
    <property type="match status" value="1"/>
</dbReference>
<gene>
    <name evidence="14" type="ORF">GZ78_28115</name>
</gene>
<dbReference type="eggNOG" id="COG1045">
    <property type="taxonomic scope" value="Bacteria"/>
</dbReference>
<evidence type="ECO:0000256" key="1">
    <source>
        <dbReference type="ARBA" id="ARBA00004496"/>
    </source>
</evidence>
<evidence type="ECO:0000256" key="13">
    <source>
        <dbReference type="SAM" id="MobiDB-lite"/>
    </source>
</evidence>
<dbReference type="NCBIfam" id="NF041874">
    <property type="entry name" value="EPS_EpsC"/>
    <property type="match status" value="1"/>
</dbReference>
<dbReference type="PANTHER" id="PTHR42811">
    <property type="entry name" value="SERINE ACETYLTRANSFERASE"/>
    <property type="match status" value="1"/>
</dbReference>
<protein>
    <recommendedName>
        <fullName evidence="5">Serine acetyltransferase</fullName>
        <ecNumber evidence="4">2.3.1.30</ecNumber>
    </recommendedName>
</protein>
<dbReference type="GO" id="GO:0009001">
    <property type="term" value="F:serine O-acetyltransferase activity"/>
    <property type="evidence" value="ECO:0007669"/>
    <property type="project" value="UniProtKB-EC"/>
</dbReference>
<dbReference type="InterPro" id="IPR053376">
    <property type="entry name" value="Serine_acetyltransferase"/>
</dbReference>
<dbReference type="InterPro" id="IPR042122">
    <property type="entry name" value="Ser_AcTrfase_N_sf"/>
</dbReference>
<evidence type="ECO:0000256" key="11">
    <source>
        <dbReference type="ARBA" id="ARBA00023315"/>
    </source>
</evidence>
<evidence type="ECO:0000256" key="8">
    <source>
        <dbReference type="ARBA" id="ARBA00022679"/>
    </source>
</evidence>
<comment type="pathway">
    <text evidence="2">Amino-acid biosynthesis; L-cysteine biosynthesis; L-cysteine from L-serine: step 1/2.</text>
</comment>
<evidence type="ECO:0000256" key="3">
    <source>
        <dbReference type="ARBA" id="ARBA00007274"/>
    </source>
</evidence>
<feature type="region of interest" description="Disordered" evidence="13">
    <location>
        <begin position="249"/>
        <end position="268"/>
    </location>
</feature>
<evidence type="ECO:0000256" key="9">
    <source>
        <dbReference type="ARBA" id="ARBA00022737"/>
    </source>
</evidence>
<keyword evidence="9" id="KW-0677">Repeat</keyword>
<dbReference type="EMBL" id="JOKH01000011">
    <property type="protein sequence ID" value="KEQ12107.1"/>
    <property type="molecule type" value="Genomic_DNA"/>
</dbReference>
<dbReference type="GO" id="GO:0005737">
    <property type="term" value="C:cytoplasm"/>
    <property type="evidence" value="ECO:0007669"/>
    <property type="project" value="UniProtKB-SubCell"/>
</dbReference>
<reference evidence="14 15" key="1">
    <citation type="submission" date="2014-06" db="EMBL/GenBank/DDBJ databases">
        <title>Whole Genome Sequences of Three Symbiotic Endozoicomonas Bacteria.</title>
        <authorList>
            <person name="Neave M.J."/>
            <person name="Apprill A."/>
            <person name="Voolstra C.R."/>
        </authorList>
    </citation>
    <scope>NUCLEOTIDE SEQUENCE [LARGE SCALE GENOMIC DNA]</scope>
    <source>
        <strain evidence="14 15">DSM 25634</strain>
    </source>
</reference>
<dbReference type="SUPFAM" id="SSF51161">
    <property type="entry name" value="Trimeric LpxA-like enzymes"/>
    <property type="match status" value="1"/>
</dbReference>
<dbReference type="RefSeq" id="WP_034842985.1">
    <property type="nucleotide sequence ID" value="NZ_JOKH01000011.1"/>
</dbReference>
<dbReference type="EC" id="2.3.1.30" evidence="4"/>
<accession>A0A081N0Y4</accession>
<dbReference type="Proteomes" id="UP000028073">
    <property type="component" value="Unassembled WGS sequence"/>
</dbReference>
<keyword evidence="10" id="KW-0198">Cysteine biosynthesis</keyword>
<dbReference type="InterPro" id="IPR001451">
    <property type="entry name" value="Hexapep"/>
</dbReference>
<dbReference type="NCBIfam" id="TIGR01172">
    <property type="entry name" value="cysE"/>
    <property type="match status" value="1"/>
</dbReference>